<accession>A0A1J5PKG8</accession>
<reference evidence="1" key="1">
    <citation type="submission" date="2016-10" db="EMBL/GenBank/DDBJ databases">
        <title>Sequence of Gallionella enrichment culture.</title>
        <authorList>
            <person name="Poehlein A."/>
            <person name="Muehling M."/>
            <person name="Daniel R."/>
        </authorList>
    </citation>
    <scope>NUCLEOTIDE SEQUENCE</scope>
</reference>
<evidence type="ECO:0000313" key="1">
    <source>
        <dbReference type="EMBL" id="OIQ72041.1"/>
    </source>
</evidence>
<proteinExistence type="predicted"/>
<organism evidence="1">
    <name type="scientific">mine drainage metagenome</name>
    <dbReference type="NCBI Taxonomy" id="410659"/>
    <lineage>
        <taxon>unclassified sequences</taxon>
        <taxon>metagenomes</taxon>
        <taxon>ecological metagenomes</taxon>
    </lineage>
</organism>
<name>A0A1J5PKG8_9ZZZZ</name>
<gene>
    <name evidence="1" type="ORF">GALL_463380</name>
</gene>
<protein>
    <submittedName>
        <fullName evidence="1">Uncharacterized protein</fullName>
    </submittedName>
</protein>
<comment type="caution">
    <text evidence="1">The sequence shown here is derived from an EMBL/GenBank/DDBJ whole genome shotgun (WGS) entry which is preliminary data.</text>
</comment>
<sequence>MLAAQSSVSAPAELAAKDQTFHYLPYDFAQSGLELGLLQELLKVARFQASGLEIYYNGARHLTQFRIDCYQQVSHQGKRWQRLGAYTPDFVMLQRGADGAAHKVLIIETKGQGFAEQSGYTLRKHFVSSEFLKLNNDKFGYARFDFCEILEPANKDYRSAALNLFSHAQDFFALT</sequence>
<dbReference type="AlphaFoldDB" id="A0A1J5PKG8"/>
<dbReference type="EMBL" id="MLJW01003447">
    <property type="protein sequence ID" value="OIQ72041.1"/>
    <property type="molecule type" value="Genomic_DNA"/>
</dbReference>